<dbReference type="EMBL" id="MU007050">
    <property type="protein sequence ID" value="KAF2429110.1"/>
    <property type="molecule type" value="Genomic_DNA"/>
</dbReference>
<comment type="caution">
    <text evidence="5">The sequence shown here is derived from an EMBL/GenBank/DDBJ whole genome shotgun (WGS) entry which is preliminary data.</text>
</comment>
<evidence type="ECO:0000256" key="3">
    <source>
        <dbReference type="ARBA" id="ARBA00023002"/>
    </source>
</evidence>
<dbReference type="Pfam" id="PF12831">
    <property type="entry name" value="FAD_oxidored"/>
    <property type="match status" value="1"/>
</dbReference>
<reference evidence="5" key="1">
    <citation type="journal article" date="2020" name="Stud. Mycol.">
        <title>101 Dothideomycetes genomes: a test case for predicting lifestyles and emergence of pathogens.</title>
        <authorList>
            <person name="Haridas S."/>
            <person name="Albert R."/>
            <person name="Binder M."/>
            <person name="Bloem J."/>
            <person name="Labutti K."/>
            <person name="Salamov A."/>
            <person name="Andreopoulos B."/>
            <person name="Baker S."/>
            <person name="Barry K."/>
            <person name="Bills G."/>
            <person name="Bluhm B."/>
            <person name="Cannon C."/>
            <person name="Castanera R."/>
            <person name="Culley D."/>
            <person name="Daum C."/>
            <person name="Ezra D."/>
            <person name="Gonzalez J."/>
            <person name="Henrissat B."/>
            <person name="Kuo A."/>
            <person name="Liang C."/>
            <person name="Lipzen A."/>
            <person name="Lutzoni F."/>
            <person name="Magnuson J."/>
            <person name="Mondo S."/>
            <person name="Nolan M."/>
            <person name="Ohm R."/>
            <person name="Pangilinan J."/>
            <person name="Park H.-J."/>
            <person name="Ramirez L."/>
            <person name="Alfaro M."/>
            <person name="Sun H."/>
            <person name="Tritt A."/>
            <person name="Yoshinaga Y."/>
            <person name="Zwiers L.-H."/>
            <person name="Turgeon B."/>
            <person name="Goodwin S."/>
            <person name="Spatafora J."/>
            <person name="Crous P."/>
            <person name="Grigoriev I."/>
        </authorList>
    </citation>
    <scope>NUCLEOTIDE SEQUENCE</scope>
    <source>
        <strain evidence="5">CBS 130266</strain>
    </source>
</reference>
<dbReference type="InterPro" id="IPR050493">
    <property type="entry name" value="FAD-dep_Monooxygenase_BioMet"/>
</dbReference>
<dbReference type="OrthoDB" id="16820at2759"/>
<dbReference type="InterPro" id="IPR036188">
    <property type="entry name" value="FAD/NAD-bd_sf"/>
</dbReference>
<comment type="cofactor">
    <cofactor evidence="1">
        <name>FAD</name>
        <dbReference type="ChEBI" id="CHEBI:57692"/>
    </cofactor>
</comment>
<evidence type="ECO:0000256" key="2">
    <source>
        <dbReference type="ARBA" id="ARBA00007992"/>
    </source>
</evidence>
<dbReference type="PRINTS" id="PR00420">
    <property type="entry name" value="RNGMNOXGNASE"/>
</dbReference>
<dbReference type="PANTHER" id="PTHR13789:SF315">
    <property type="entry name" value="FAD-DEPENDENT MONOOXYGENASE MDPD"/>
    <property type="match status" value="1"/>
</dbReference>
<proteinExistence type="inferred from homology"/>
<dbReference type="Gene3D" id="3.50.50.60">
    <property type="entry name" value="FAD/NAD(P)-binding domain"/>
    <property type="match status" value="1"/>
</dbReference>
<name>A0A9P4TX22_9PEZI</name>
<keyword evidence="6" id="KW-1185">Reference proteome</keyword>
<sequence length="520" mass="57263">MVGVLNPVAVIGADVPPTQRPNGGHTTNSIGAVVDSKPIGSFEKSGIDVLIVGTGLAGLTAAIECVRKGHNVKVLERNATINTAGDMYFMGISATRFFKHWPEMKAEFDEISLHNAWIETFKHSGEQVISPKKVADRLRAQGLDPNTPPGTFQMRPLVYKMFVRQLEKLGIDVQYNKRVIDYQEDGKTGKAVAITDDGERFEADVVVAADGVGSKSQKLVGNQVRAQSSGRAMWRAAFSKEHLEKDPKVKEFFGMVGPNGDEPIVRTFLGPSTYALTLTRPDAIIWILNHDTTGTEAESWSNTIEKEEVLENMDKNMGSKPWASIFKDLVNCTPPKTIINFELLWRDPQPSWKSPGGRVVQIGDSAHSFLPASGNGATQAIEDAVSLASCLQIGGKENIPDAVNAHVLFRFVRNSCAQKLGFSNAELLQDTDWDKVQIDPRRAAPKLPSWVFQHDPEAYASQNYDTAVKAIKNGAKFITDVDDLPPNYPPGYKYEPWNIEEIMETMRVGKPIELGAGDWE</sequence>
<organism evidence="5 6">
    <name type="scientific">Tothia fuscella</name>
    <dbReference type="NCBI Taxonomy" id="1048955"/>
    <lineage>
        <taxon>Eukaryota</taxon>
        <taxon>Fungi</taxon>
        <taxon>Dikarya</taxon>
        <taxon>Ascomycota</taxon>
        <taxon>Pezizomycotina</taxon>
        <taxon>Dothideomycetes</taxon>
        <taxon>Pleosporomycetidae</taxon>
        <taxon>Venturiales</taxon>
        <taxon>Cylindrosympodiaceae</taxon>
        <taxon>Tothia</taxon>
    </lineage>
</organism>
<keyword evidence="4" id="KW-0503">Monooxygenase</keyword>
<dbReference type="PANTHER" id="PTHR13789">
    <property type="entry name" value="MONOOXYGENASE"/>
    <property type="match status" value="1"/>
</dbReference>
<evidence type="ECO:0000313" key="6">
    <source>
        <dbReference type="Proteomes" id="UP000800235"/>
    </source>
</evidence>
<gene>
    <name evidence="5" type="ORF">EJ08DRAFT_591436</name>
</gene>
<dbReference type="AlphaFoldDB" id="A0A9P4TX22"/>
<comment type="similarity">
    <text evidence="2">Belongs to the paxM FAD-dependent monooxygenase family.</text>
</comment>
<dbReference type="FunFam" id="3.50.50.60:FF:000270">
    <property type="entry name" value="FAD/NAD(P)-binding domain-containing protein"/>
    <property type="match status" value="1"/>
</dbReference>
<evidence type="ECO:0000256" key="1">
    <source>
        <dbReference type="ARBA" id="ARBA00001974"/>
    </source>
</evidence>
<protein>
    <submittedName>
        <fullName evidence="5">FAD/NAD(P)-binding domain-containing protein</fullName>
    </submittedName>
</protein>
<dbReference type="SUPFAM" id="SSF51905">
    <property type="entry name" value="FAD/NAD(P)-binding domain"/>
    <property type="match status" value="1"/>
</dbReference>
<accession>A0A9P4TX22</accession>
<evidence type="ECO:0000313" key="5">
    <source>
        <dbReference type="EMBL" id="KAF2429110.1"/>
    </source>
</evidence>
<evidence type="ECO:0000256" key="4">
    <source>
        <dbReference type="ARBA" id="ARBA00023033"/>
    </source>
</evidence>
<dbReference type="GO" id="GO:0004497">
    <property type="term" value="F:monooxygenase activity"/>
    <property type="evidence" value="ECO:0007669"/>
    <property type="project" value="UniProtKB-KW"/>
</dbReference>
<keyword evidence="3" id="KW-0560">Oxidoreductase</keyword>
<dbReference type="Proteomes" id="UP000800235">
    <property type="component" value="Unassembled WGS sequence"/>
</dbReference>